<feature type="region of interest" description="Disordered" evidence="1">
    <location>
        <begin position="51"/>
        <end position="79"/>
    </location>
</feature>
<organism evidence="2 3">
    <name type="scientific">Steinernema carpocapsae</name>
    <name type="common">Entomopathogenic nematode</name>
    <dbReference type="NCBI Taxonomy" id="34508"/>
    <lineage>
        <taxon>Eukaryota</taxon>
        <taxon>Metazoa</taxon>
        <taxon>Ecdysozoa</taxon>
        <taxon>Nematoda</taxon>
        <taxon>Chromadorea</taxon>
        <taxon>Rhabditida</taxon>
        <taxon>Tylenchina</taxon>
        <taxon>Panagrolaimomorpha</taxon>
        <taxon>Strongyloidoidea</taxon>
        <taxon>Steinernematidae</taxon>
        <taxon>Steinernema</taxon>
    </lineage>
</organism>
<dbReference type="EMBL" id="AZBU02000005">
    <property type="protein sequence ID" value="TKR76046.1"/>
    <property type="molecule type" value="Genomic_DNA"/>
</dbReference>
<dbReference type="AlphaFoldDB" id="A0A4U5N129"/>
<evidence type="ECO:0000313" key="3">
    <source>
        <dbReference type="Proteomes" id="UP000298663"/>
    </source>
</evidence>
<reference evidence="2 3" key="1">
    <citation type="journal article" date="2015" name="Genome Biol.">
        <title>Comparative genomics of Steinernema reveals deeply conserved gene regulatory networks.</title>
        <authorList>
            <person name="Dillman A.R."/>
            <person name="Macchietto M."/>
            <person name="Porter C.F."/>
            <person name="Rogers A."/>
            <person name="Williams B."/>
            <person name="Antoshechkin I."/>
            <person name="Lee M.M."/>
            <person name="Goodwin Z."/>
            <person name="Lu X."/>
            <person name="Lewis E.E."/>
            <person name="Goodrich-Blair H."/>
            <person name="Stock S.P."/>
            <person name="Adams B.J."/>
            <person name="Sternberg P.W."/>
            <person name="Mortazavi A."/>
        </authorList>
    </citation>
    <scope>NUCLEOTIDE SEQUENCE [LARGE SCALE GENOMIC DNA]</scope>
    <source>
        <strain evidence="2 3">ALL</strain>
    </source>
</reference>
<keyword evidence="3" id="KW-1185">Reference proteome</keyword>
<accession>A0A4U5N129</accession>
<protein>
    <submittedName>
        <fullName evidence="2">Uncharacterized protein</fullName>
    </submittedName>
</protein>
<comment type="caution">
    <text evidence="2">The sequence shown here is derived from an EMBL/GenBank/DDBJ whole genome shotgun (WGS) entry which is preliminary data.</text>
</comment>
<evidence type="ECO:0000313" key="2">
    <source>
        <dbReference type="EMBL" id="TKR76046.1"/>
    </source>
</evidence>
<proteinExistence type="predicted"/>
<dbReference type="Proteomes" id="UP000298663">
    <property type="component" value="Unassembled WGS sequence"/>
</dbReference>
<sequence length="261" mass="29501">MASVNGSNVVRMFPLVFPLSDGLKTFSAEEIQLFENIKRLIHGADEARTGNEGGALVLGTEEGDESDTESDSKHKIDQDSNFAKKKAKTSYGIELPTSRLPVQLTTDCAKKHVNKRATFLSNFNPIGDDTSCHFLVSQTWIKLFLSWKSLNSVNVIDEFSDSVFMLLPKFLDHKQLLYLRLKCAIPSSKETDVNCEFVQEEVENRIISNWEKNEETFAGKLVEWKYRVAQKKARLSRSRSIFEAYNVKMNCATGNSTSNEL</sequence>
<evidence type="ECO:0000256" key="1">
    <source>
        <dbReference type="SAM" id="MobiDB-lite"/>
    </source>
</evidence>
<name>A0A4U5N129_STECR</name>
<reference evidence="2 3" key="2">
    <citation type="journal article" date="2019" name="G3 (Bethesda)">
        <title>Hybrid Assembly of the Genome of the Entomopathogenic Nematode Steinernema carpocapsae Identifies the X-Chromosome.</title>
        <authorList>
            <person name="Serra L."/>
            <person name="Macchietto M."/>
            <person name="Macias-Munoz A."/>
            <person name="McGill C.J."/>
            <person name="Rodriguez I.M."/>
            <person name="Rodriguez B."/>
            <person name="Murad R."/>
            <person name="Mortazavi A."/>
        </authorList>
    </citation>
    <scope>NUCLEOTIDE SEQUENCE [LARGE SCALE GENOMIC DNA]</scope>
    <source>
        <strain evidence="2 3">ALL</strain>
    </source>
</reference>
<gene>
    <name evidence="2" type="ORF">L596_017247</name>
</gene>